<dbReference type="Proteomes" id="UP000295550">
    <property type="component" value="Unassembled WGS sequence"/>
</dbReference>
<dbReference type="EMBL" id="PUJX01000007">
    <property type="protein sequence ID" value="TDB52902.1"/>
    <property type="molecule type" value="Genomic_DNA"/>
</dbReference>
<proteinExistence type="predicted"/>
<organism evidence="1 2">
    <name type="scientific">Photorhabdus luminescens subsp. mexicana</name>
    <dbReference type="NCBI Taxonomy" id="2100167"/>
    <lineage>
        <taxon>Bacteria</taxon>
        <taxon>Pseudomonadati</taxon>
        <taxon>Pseudomonadota</taxon>
        <taxon>Gammaproteobacteria</taxon>
        <taxon>Enterobacterales</taxon>
        <taxon>Morganellaceae</taxon>
        <taxon>Photorhabdus</taxon>
    </lineage>
</organism>
<protein>
    <submittedName>
        <fullName evidence="1">Uncharacterized protein</fullName>
    </submittedName>
</protein>
<evidence type="ECO:0000313" key="2">
    <source>
        <dbReference type="Proteomes" id="UP000295550"/>
    </source>
</evidence>
<reference evidence="1 2" key="1">
    <citation type="journal article" date="2019" name="Int. J. Syst. Evol. Microbiol.">
        <title>Photorhabdus khanii subsp. guanajuatensis subsp. nov., isolated from Heterorhabditis atacamensis, and Photorhabdus luminescens subsp. mexicana subsp. nov., isolated from Heterorhabditis mexicana entomopathogenic nematodes.</title>
        <authorList>
            <person name="Machado R.A.R."/>
            <person name="Bruno P."/>
            <person name="Arce C.C.M."/>
            <person name="Liechti N."/>
            <person name="Kohler A."/>
            <person name="Bernal J."/>
            <person name="Bruggmann R."/>
            <person name="Turlings T.C.J."/>
        </authorList>
    </citation>
    <scope>NUCLEOTIDE SEQUENCE [LARGE SCALE GENOMIC DNA]</scope>
    <source>
        <strain evidence="1 2">MEX47-22</strain>
    </source>
</reference>
<gene>
    <name evidence="1" type="ORF">C5468_08105</name>
</gene>
<evidence type="ECO:0000313" key="1">
    <source>
        <dbReference type="EMBL" id="TDB52902.1"/>
    </source>
</evidence>
<dbReference type="AlphaFoldDB" id="A0A4R4JH02"/>
<sequence length="62" mass="7422">MRAGKDKREPLQLIIENKNLNRLQTCLETAHNFNISEKKAKEIFNRKISIIRDNWHNIFEEA</sequence>
<accession>A0A4R4JH02</accession>
<comment type="caution">
    <text evidence="1">The sequence shown here is derived from an EMBL/GenBank/DDBJ whole genome shotgun (WGS) entry which is preliminary data.</text>
</comment>
<name>A0A4R4JH02_PHOLU</name>